<organism evidence="2 3">
    <name type="scientific">Funneliformis mosseae</name>
    <name type="common">Endomycorrhizal fungus</name>
    <name type="synonym">Glomus mosseae</name>
    <dbReference type="NCBI Taxonomy" id="27381"/>
    <lineage>
        <taxon>Eukaryota</taxon>
        <taxon>Fungi</taxon>
        <taxon>Fungi incertae sedis</taxon>
        <taxon>Mucoromycota</taxon>
        <taxon>Glomeromycotina</taxon>
        <taxon>Glomeromycetes</taxon>
        <taxon>Glomerales</taxon>
        <taxon>Glomeraceae</taxon>
        <taxon>Funneliformis</taxon>
    </lineage>
</organism>
<evidence type="ECO:0000256" key="1">
    <source>
        <dbReference type="SAM" id="MobiDB-lite"/>
    </source>
</evidence>
<keyword evidence="3" id="KW-1185">Reference proteome</keyword>
<protein>
    <submittedName>
        <fullName evidence="2">3128_t:CDS:1</fullName>
    </submittedName>
</protein>
<dbReference type="AlphaFoldDB" id="A0A9N9BG65"/>
<gene>
    <name evidence="2" type="ORF">FMOSSE_LOCUS7246</name>
</gene>
<comment type="caution">
    <text evidence="2">The sequence shown here is derived from an EMBL/GenBank/DDBJ whole genome shotgun (WGS) entry which is preliminary data.</text>
</comment>
<feature type="compositionally biased region" description="Basic and acidic residues" evidence="1">
    <location>
        <begin position="60"/>
        <end position="78"/>
    </location>
</feature>
<proteinExistence type="predicted"/>
<name>A0A9N9BG65_FUNMO</name>
<evidence type="ECO:0000313" key="2">
    <source>
        <dbReference type="EMBL" id="CAG8566801.1"/>
    </source>
</evidence>
<dbReference type="Proteomes" id="UP000789375">
    <property type="component" value="Unassembled WGS sequence"/>
</dbReference>
<evidence type="ECO:0000313" key="3">
    <source>
        <dbReference type="Proteomes" id="UP000789375"/>
    </source>
</evidence>
<dbReference type="EMBL" id="CAJVPP010001653">
    <property type="protein sequence ID" value="CAG8566801.1"/>
    <property type="molecule type" value="Genomic_DNA"/>
</dbReference>
<sequence>MSGVISEERMGMLRKIQQMWKDDVFKSDWNKYFAERSAHMSIKRVTTFINVLSLIDQKREHDNHQRDTTKKRKDRPEVQDEYETDDSDEETFILTNEVKLKIMRIKMMVETMILIDTRAKVDKEAFRQLFEKIPETEKLKLSSGYTFQLRIRGLFNDEEWKEMTEDRLGIPDVPFKIDHF</sequence>
<reference evidence="2" key="1">
    <citation type="submission" date="2021-06" db="EMBL/GenBank/DDBJ databases">
        <authorList>
            <person name="Kallberg Y."/>
            <person name="Tangrot J."/>
            <person name="Rosling A."/>
        </authorList>
    </citation>
    <scope>NUCLEOTIDE SEQUENCE</scope>
    <source>
        <strain evidence="2">87-6 pot B 2015</strain>
    </source>
</reference>
<feature type="region of interest" description="Disordered" evidence="1">
    <location>
        <begin position="60"/>
        <end position="85"/>
    </location>
</feature>
<accession>A0A9N9BG65</accession>